<dbReference type="EMBL" id="MU275879">
    <property type="protein sequence ID" value="KAI0048948.1"/>
    <property type="molecule type" value="Genomic_DNA"/>
</dbReference>
<organism evidence="1 2">
    <name type="scientific">Auriscalpium vulgare</name>
    <dbReference type="NCBI Taxonomy" id="40419"/>
    <lineage>
        <taxon>Eukaryota</taxon>
        <taxon>Fungi</taxon>
        <taxon>Dikarya</taxon>
        <taxon>Basidiomycota</taxon>
        <taxon>Agaricomycotina</taxon>
        <taxon>Agaricomycetes</taxon>
        <taxon>Russulales</taxon>
        <taxon>Auriscalpiaceae</taxon>
        <taxon>Auriscalpium</taxon>
    </lineage>
</organism>
<protein>
    <submittedName>
        <fullName evidence="1">Uncharacterized protein</fullName>
    </submittedName>
</protein>
<accession>A0ACB8RYL4</accession>
<comment type="caution">
    <text evidence="1">The sequence shown here is derived from an EMBL/GenBank/DDBJ whole genome shotgun (WGS) entry which is preliminary data.</text>
</comment>
<proteinExistence type="predicted"/>
<name>A0ACB8RYL4_9AGAM</name>
<reference evidence="1" key="2">
    <citation type="journal article" date="2022" name="New Phytol.">
        <title>Evolutionary transition to the ectomycorrhizal habit in the genomes of a hyperdiverse lineage of mushroom-forming fungi.</title>
        <authorList>
            <person name="Looney B."/>
            <person name="Miyauchi S."/>
            <person name="Morin E."/>
            <person name="Drula E."/>
            <person name="Courty P.E."/>
            <person name="Kohler A."/>
            <person name="Kuo A."/>
            <person name="LaButti K."/>
            <person name="Pangilinan J."/>
            <person name="Lipzen A."/>
            <person name="Riley R."/>
            <person name="Andreopoulos W."/>
            <person name="He G."/>
            <person name="Johnson J."/>
            <person name="Nolan M."/>
            <person name="Tritt A."/>
            <person name="Barry K.W."/>
            <person name="Grigoriev I.V."/>
            <person name="Nagy L.G."/>
            <person name="Hibbett D."/>
            <person name="Henrissat B."/>
            <person name="Matheny P.B."/>
            <person name="Labbe J."/>
            <person name="Martin F.M."/>
        </authorList>
    </citation>
    <scope>NUCLEOTIDE SEQUENCE</scope>
    <source>
        <strain evidence="1">FP105234-sp</strain>
    </source>
</reference>
<dbReference type="Proteomes" id="UP000814033">
    <property type="component" value="Unassembled WGS sequence"/>
</dbReference>
<keyword evidence="2" id="KW-1185">Reference proteome</keyword>
<reference evidence="1" key="1">
    <citation type="submission" date="2021-02" db="EMBL/GenBank/DDBJ databases">
        <authorList>
            <consortium name="DOE Joint Genome Institute"/>
            <person name="Ahrendt S."/>
            <person name="Looney B.P."/>
            <person name="Miyauchi S."/>
            <person name="Morin E."/>
            <person name="Drula E."/>
            <person name="Courty P.E."/>
            <person name="Chicoki N."/>
            <person name="Fauchery L."/>
            <person name="Kohler A."/>
            <person name="Kuo A."/>
            <person name="Labutti K."/>
            <person name="Pangilinan J."/>
            <person name="Lipzen A."/>
            <person name="Riley R."/>
            <person name="Andreopoulos W."/>
            <person name="He G."/>
            <person name="Johnson J."/>
            <person name="Barry K.W."/>
            <person name="Grigoriev I.V."/>
            <person name="Nagy L."/>
            <person name="Hibbett D."/>
            <person name="Henrissat B."/>
            <person name="Matheny P.B."/>
            <person name="Labbe J."/>
            <person name="Martin F."/>
        </authorList>
    </citation>
    <scope>NUCLEOTIDE SEQUENCE</scope>
    <source>
        <strain evidence="1">FP105234-sp</strain>
    </source>
</reference>
<evidence type="ECO:0000313" key="1">
    <source>
        <dbReference type="EMBL" id="KAI0048948.1"/>
    </source>
</evidence>
<sequence>MSTTVLVSAFAPFPSLAFSAPSDSTIEDVYDECIARYDHLPASADLYLSPLSGTAPSSSTLSSLSGDGASLVTLRLVPRLRGGKGGFGSQLRAAGGRMSSQKTSNNDSCRDLSGRRLSTIKEGKRLAEYLEQEPARKKAAAEAQRAKLEALERKLGIDPKAGPSKGGVDEPAPLAGKKHRFDDTEYLEQSRELVENVKSAVTAGLLKKRKKAKTAHTDATATTPSKDNVPSVPKPDSLPVETGPTPVVPSASATVTSVGA</sequence>
<evidence type="ECO:0000313" key="2">
    <source>
        <dbReference type="Proteomes" id="UP000814033"/>
    </source>
</evidence>
<gene>
    <name evidence="1" type="ORF">FA95DRAFT_1581969</name>
</gene>